<dbReference type="Pfam" id="PF01676">
    <property type="entry name" value="Metalloenzyme"/>
    <property type="match status" value="1"/>
</dbReference>
<feature type="domain" description="Metalloenzyme" evidence="11">
    <location>
        <begin position="8"/>
        <end position="505"/>
    </location>
</feature>
<feature type="binding site" evidence="7 9">
    <location>
        <position position="126"/>
    </location>
    <ligand>
        <name>substrate</name>
    </ligand>
</feature>
<dbReference type="InterPro" id="IPR017850">
    <property type="entry name" value="Alkaline_phosphatase_core_sf"/>
</dbReference>
<evidence type="ECO:0000256" key="7">
    <source>
        <dbReference type="HAMAP-Rule" id="MF_01038"/>
    </source>
</evidence>
<feature type="domain" description="BPG-independent PGAM N-terminal" evidence="12">
    <location>
        <begin position="85"/>
        <end position="299"/>
    </location>
</feature>
<dbReference type="GO" id="GO:0006007">
    <property type="term" value="P:glucose catabolic process"/>
    <property type="evidence" value="ECO:0007669"/>
    <property type="project" value="InterPro"/>
</dbReference>
<dbReference type="AlphaFoldDB" id="A0A4D6WYE2"/>
<dbReference type="InterPro" id="IPR005995">
    <property type="entry name" value="Pgm_bpd_ind"/>
</dbReference>
<feature type="binding site" evidence="7 9">
    <location>
        <position position="187"/>
    </location>
    <ligand>
        <name>substrate</name>
    </ligand>
</feature>
<dbReference type="EC" id="5.4.2.12" evidence="7"/>
<feature type="binding site" evidence="7 10">
    <location>
        <position position="463"/>
    </location>
    <ligand>
        <name>Mn(2+)</name>
        <dbReference type="ChEBI" id="CHEBI:29035"/>
        <label>1</label>
    </ligand>
</feature>
<name>A0A4D6WYE2_9FLOR</name>
<dbReference type="GO" id="GO:0030145">
    <property type="term" value="F:manganese ion binding"/>
    <property type="evidence" value="ECO:0007669"/>
    <property type="project" value="UniProtKB-UniRule"/>
</dbReference>
<dbReference type="SUPFAM" id="SSF53649">
    <property type="entry name" value="Alkaline phosphatase-like"/>
    <property type="match status" value="1"/>
</dbReference>
<feature type="binding site" evidence="7 9">
    <location>
        <position position="336"/>
    </location>
    <ligand>
        <name>substrate</name>
    </ligand>
</feature>
<dbReference type="Gene3D" id="3.40.720.10">
    <property type="entry name" value="Alkaline Phosphatase, subunit A"/>
    <property type="match status" value="1"/>
</dbReference>
<proteinExistence type="inferred from homology"/>
<feature type="binding site" evidence="7 9">
    <location>
        <begin position="263"/>
        <end position="266"/>
    </location>
    <ligand>
        <name>substrate</name>
    </ligand>
</feature>
<evidence type="ECO:0000256" key="10">
    <source>
        <dbReference type="PIRSR" id="PIRSR001492-3"/>
    </source>
</evidence>
<comment type="similarity">
    <text evidence="2 7">Belongs to the BPG-independent phosphoglycerate mutase family.</text>
</comment>
<sequence length="538" mass="60812">MNKKPTGPVILTILDGWGYSEKIKGNAIKMAHTPTIDLIWKKFSHTLLSASGEDVGLPNNQMGNSEVGHTTIGAGRTINQDLVRIQNSIKNNDFFKNITINKICQETQDKKSQLHIIGLCSNGGVHSHIEHLKALLKIIKTYQQQVCLHLITDGRDTAPKSAIQFVENIIQEIEPYPNIKICSLSGRYYSMDRDCRWSRTEKAYKILTEDLLENKTLNNNPKTCIETIKKYYADGISDEFIPPTKINANRILDNDGIIFFNFRPDRIRQLLHSLAKKNFKGFSTYKIKNLKFVTFTNYDSSLNIPIVFPPQQNKNFLGQIISNEGLKQLRLAETEKYAHVTYFFNGGIEEPFPGEDRELIPSPKVATYDLSPTMSAKQITQSLISAIDKNIYELIVVNYANPDMIGHTGKIDVTIQAIEFIDLCIAKILKKIKEKKQGTIIITADHGNAEYMLDKDNKPCKSHSINLVPFIIIDNDNSETPINYLKANGCLADIAPTILEILNLNIPKEMNGKSLIIQKTQNNNQIIPSKLNYFSKNK</sequence>
<keyword evidence="6 7" id="KW-0413">Isomerase</keyword>
<comment type="function">
    <text evidence="7">Catalyzes the interconversion of 2-phosphoglycerate and 3-phosphoglycerate.</text>
</comment>
<dbReference type="InterPro" id="IPR006124">
    <property type="entry name" value="Metalloenzyme"/>
</dbReference>
<dbReference type="PANTHER" id="PTHR31637">
    <property type="entry name" value="2,3-BISPHOSPHOGLYCERATE-INDEPENDENT PHOSPHOGLYCERATE MUTASE"/>
    <property type="match status" value="1"/>
</dbReference>
<feature type="binding site" evidence="7 10">
    <location>
        <position position="403"/>
    </location>
    <ligand>
        <name>Mn(2+)</name>
        <dbReference type="ChEBI" id="CHEBI:29035"/>
        <label>1</label>
    </ligand>
</feature>
<feature type="binding site" evidence="7 10">
    <location>
        <position position="15"/>
    </location>
    <ligand>
        <name>Mn(2+)</name>
        <dbReference type="ChEBI" id="CHEBI:29035"/>
        <label>2</label>
    </ligand>
</feature>
<evidence type="ECO:0000256" key="8">
    <source>
        <dbReference type="PIRSR" id="PIRSR001492-1"/>
    </source>
</evidence>
<comment type="pathway">
    <text evidence="1 7">Carbohydrate degradation; glycolysis; pyruvate from D-glyceraldehyde 3-phosphate: step 3/5.</text>
</comment>
<dbReference type="CDD" id="cd16010">
    <property type="entry name" value="iPGM"/>
    <property type="match status" value="1"/>
</dbReference>
<evidence type="ECO:0000256" key="3">
    <source>
        <dbReference type="ARBA" id="ARBA00022723"/>
    </source>
</evidence>
<evidence type="ECO:0000256" key="6">
    <source>
        <dbReference type="ARBA" id="ARBA00023235"/>
    </source>
</evidence>
<comment type="cofactor">
    <cofactor evidence="7">
        <name>Mn(2+)</name>
        <dbReference type="ChEBI" id="CHEBI:29035"/>
    </cofactor>
    <text evidence="7">Binds 2 manganese ions per subunit.</text>
</comment>
<dbReference type="UniPathway" id="UPA00109">
    <property type="reaction ID" value="UER00186"/>
</dbReference>
<accession>A0A4D6WYE2</accession>
<dbReference type="SUPFAM" id="SSF64158">
    <property type="entry name" value="2,3-Bisphosphoglycerate-independent phosphoglycerate mutase, substrate-binding domain"/>
    <property type="match status" value="1"/>
</dbReference>
<protein>
    <recommendedName>
        <fullName evidence="7">2,3-bisphosphoglycerate-independent phosphoglycerate mutase</fullName>
        <shortName evidence="7">BPG-independent PGAM</shortName>
        <shortName evidence="7">Phosphoglyceromutase</shortName>
        <shortName evidence="7">iPGM</shortName>
        <ecNumber evidence="7">5.4.2.12</ecNumber>
    </recommendedName>
</protein>
<reference evidence="13" key="2">
    <citation type="submission" date="2019-04" db="EMBL/GenBank/DDBJ databases">
        <authorList>
            <person name="Pasella M."/>
        </authorList>
    </citation>
    <scope>NUCLEOTIDE SEQUENCE</scope>
    <source>
        <strain evidence="13">PD2995</strain>
    </source>
</reference>
<evidence type="ECO:0000259" key="12">
    <source>
        <dbReference type="Pfam" id="PF06415"/>
    </source>
</evidence>
<dbReference type="PIRSF" id="PIRSF001492">
    <property type="entry name" value="IPGAM"/>
    <property type="match status" value="1"/>
</dbReference>
<keyword evidence="13" id="KW-0934">Plastid</keyword>
<dbReference type="InterPro" id="IPR036646">
    <property type="entry name" value="PGAM_B_sf"/>
</dbReference>
<evidence type="ECO:0000256" key="1">
    <source>
        <dbReference type="ARBA" id="ARBA00004798"/>
    </source>
</evidence>
<dbReference type="InterPro" id="IPR011258">
    <property type="entry name" value="BPG-indep_PGM_N"/>
</dbReference>
<organism evidence="13">
    <name type="scientific">Sphondylothamnion multifidum</name>
    <dbReference type="NCBI Taxonomy" id="193186"/>
    <lineage>
        <taxon>Eukaryota</taxon>
        <taxon>Rhodophyta</taxon>
        <taxon>Florideophyceae</taxon>
        <taxon>Rhodymeniophycidae</taxon>
        <taxon>Ceramiales</taxon>
        <taxon>Ceramiaceae</taxon>
        <taxon>Sphondylothamnion</taxon>
    </lineage>
</organism>
<comment type="catalytic activity">
    <reaction evidence="7">
        <text>(2R)-2-phosphoglycerate = (2R)-3-phosphoglycerate</text>
        <dbReference type="Rhea" id="RHEA:15901"/>
        <dbReference type="ChEBI" id="CHEBI:58272"/>
        <dbReference type="ChEBI" id="CHEBI:58289"/>
        <dbReference type="EC" id="5.4.2.12"/>
    </reaction>
</comment>
<evidence type="ECO:0000256" key="9">
    <source>
        <dbReference type="PIRSR" id="PIRSR001492-2"/>
    </source>
</evidence>
<dbReference type="EMBL" id="MK814736">
    <property type="protein sequence ID" value="QCI08659.1"/>
    <property type="molecule type" value="Genomic_DNA"/>
</dbReference>
<dbReference type="HAMAP" id="MF_01038">
    <property type="entry name" value="GpmI"/>
    <property type="match status" value="1"/>
</dbReference>
<dbReference type="PANTHER" id="PTHR31637:SF0">
    <property type="entry name" value="2,3-BISPHOSPHOGLYCERATE-INDEPENDENT PHOSPHOGLYCERATE MUTASE"/>
    <property type="match status" value="1"/>
</dbReference>
<keyword evidence="4 7" id="KW-0324">Glycolysis</keyword>
<dbReference type="GO" id="GO:0005829">
    <property type="term" value="C:cytosol"/>
    <property type="evidence" value="ECO:0007669"/>
    <property type="project" value="TreeGrafter"/>
</dbReference>
<feature type="active site" description="Phosphoserine intermediate" evidence="7 8">
    <location>
        <position position="65"/>
    </location>
</feature>
<reference evidence="13" key="1">
    <citation type="journal article" date="2019" name="Mol. Phylogenet. Evol.">
        <title>Morphological evolution and classification of the red algal order Ceramiales inferred using plastid phylogenomics.</title>
        <authorList>
            <person name="Diaz-Tapia P."/>
            <person name="Pasella M.M."/>
            <person name="Verbruggen H."/>
            <person name="Maggs C.A."/>
        </authorList>
    </citation>
    <scope>NUCLEOTIDE SEQUENCE</scope>
    <source>
        <strain evidence="13">PD2995</strain>
    </source>
</reference>
<geneLocation type="plastid" evidence="13"/>
<dbReference type="NCBIfam" id="TIGR01307">
    <property type="entry name" value="pgm_bpd_ind"/>
    <property type="match status" value="1"/>
</dbReference>
<feature type="binding site" evidence="7 10">
    <location>
        <position position="407"/>
    </location>
    <ligand>
        <name>Mn(2+)</name>
        <dbReference type="ChEBI" id="CHEBI:29035"/>
        <label>1</label>
    </ligand>
</feature>
<feature type="binding site" evidence="7 10">
    <location>
        <position position="446"/>
    </location>
    <ligand>
        <name>Mn(2+)</name>
        <dbReference type="ChEBI" id="CHEBI:29035"/>
        <label>2</label>
    </ligand>
</feature>
<feature type="binding site" evidence="7 9">
    <location>
        <begin position="155"/>
        <end position="156"/>
    </location>
    <ligand>
        <name>substrate</name>
    </ligand>
</feature>
<dbReference type="GO" id="GO:0004619">
    <property type="term" value="F:phosphoglycerate mutase activity"/>
    <property type="evidence" value="ECO:0007669"/>
    <property type="project" value="UniProtKB-UniRule"/>
</dbReference>
<dbReference type="Gene3D" id="3.40.1450.10">
    <property type="entry name" value="BPG-independent phosphoglycerate mutase, domain B"/>
    <property type="match status" value="1"/>
</dbReference>
<dbReference type="FunFam" id="3.40.1450.10:FF:000002">
    <property type="entry name" value="2,3-bisphosphoglycerate-independent phosphoglycerate mutase"/>
    <property type="match status" value="1"/>
</dbReference>
<evidence type="ECO:0000256" key="4">
    <source>
        <dbReference type="ARBA" id="ARBA00023152"/>
    </source>
</evidence>
<feature type="binding site" evidence="7 10">
    <location>
        <position position="445"/>
    </location>
    <ligand>
        <name>Mn(2+)</name>
        <dbReference type="ChEBI" id="CHEBI:29035"/>
        <label>2</label>
    </ligand>
</feature>
<evidence type="ECO:0000313" key="13">
    <source>
        <dbReference type="EMBL" id="QCI08659.1"/>
    </source>
</evidence>
<dbReference type="Pfam" id="PF06415">
    <property type="entry name" value="iPGM_N"/>
    <property type="match status" value="1"/>
</dbReference>
<evidence type="ECO:0000256" key="2">
    <source>
        <dbReference type="ARBA" id="ARBA00008819"/>
    </source>
</evidence>
<evidence type="ECO:0000256" key="5">
    <source>
        <dbReference type="ARBA" id="ARBA00023211"/>
    </source>
</evidence>
<feature type="binding site" evidence="7 9">
    <location>
        <position position="193"/>
    </location>
    <ligand>
        <name>substrate</name>
    </ligand>
</feature>
<keyword evidence="3 7" id="KW-0479">Metal-binding</keyword>
<gene>
    <name evidence="13" type="primary">pgmA</name>
    <name evidence="7" type="synonym">gpmI</name>
</gene>
<evidence type="ECO:0000259" key="11">
    <source>
        <dbReference type="Pfam" id="PF01676"/>
    </source>
</evidence>
<feature type="binding site" evidence="7 10">
    <location>
        <position position="65"/>
    </location>
    <ligand>
        <name>Mn(2+)</name>
        <dbReference type="ChEBI" id="CHEBI:29035"/>
        <label>2</label>
    </ligand>
</feature>
<dbReference type="GO" id="GO:0006096">
    <property type="term" value="P:glycolytic process"/>
    <property type="evidence" value="ECO:0007669"/>
    <property type="project" value="UniProtKB-UniRule"/>
</dbReference>
<keyword evidence="5 7" id="KW-0464">Manganese</keyword>